<protein>
    <submittedName>
        <fullName evidence="2">Uncharacterized protein</fullName>
    </submittedName>
</protein>
<gene>
    <name evidence="2" type="ORF">TE42_03925</name>
</gene>
<proteinExistence type="predicted"/>
<evidence type="ECO:0000313" key="3">
    <source>
        <dbReference type="Proteomes" id="UP000035067"/>
    </source>
</evidence>
<dbReference type="AlphaFoldDB" id="A0A0G2HLN5"/>
<name>A0A0G2HLN5_9SYNE</name>
<feature type="compositionally biased region" description="Basic and acidic residues" evidence="1">
    <location>
        <begin position="8"/>
        <end position="20"/>
    </location>
</feature>
<dbReference type="Proteomes" id="UP000035067">
    <property type="component" value="Unassembled WGS sequence"/>
</dbReference>
<dbReference type="EMBL" id="JXQG01000016">
    <property type="protein sequence ID" value="KKZ12623.1"/>
    <property type="molecule type" value="Genomic_DNA"/>
</dbReference>
<comment type="caution">
    <text evidence="2">The sequence shown here is derived from an EMBL/GenBank/DDBJ whole genome shotgun (WGS) entry which is preliminary data.</text>
</comment>
<reference evidence="2 3" key="1">
    <citation type="submission" date="2015-01" db="EMBL/GenBank/DDBJ databases">
        <title>Lifestyle Evolution in Cyanobacterial Symbionts of Sponges.</title>
        <authorList>
            <person name="Burgsdorf I."/>
            <person name="Slaby B.M."/>
            <person name="Handley K.M."/>
            <person name="Haber M."/>
            <person name="Blom J."/>
            <person name="Marshall C.W."/>
            <person name="Gilbert J.A."/>
            <person name="Hentschel U."/>
            <person name="Steindler L."/>
        </authorList>
    </citation>
    <scope>NUCLEOTIDE SEQUENCE [LARGE SCALE GENOMIC DNA]</scope>
    <source>
        <strain evidence="2">SP3</strain>
    </source>
</reference>
<organism evidence="2 3">
    <name type="scientific">Candidatus Synechococcus spongiarum SP3</name>
    <dbReference type="NCBI Taxonomy" id="1604020"/>
    <lineage>
        <taxon>Bacteria</taxon>
        <taxon>Bacillati</taxon>
        <taxon>Cyanobacteriota</taxon>
        <taxon>Cyanophyceae</taxon>
        <taxon>Synechococcales</taxon>
        <taxon>Synechococcaceae</taxon>
        <taxon>Synechococcus</taxon>
    </lineage>
</organism>
<evidence type="ECO:0000256" key="1">
    <source>
        <dbReference type="SAM" id="MobiDB-lite"/>
    </source>
</evidence>
<accession>A0A0G2HLN5</accession>
<evidence type="ECO:0000313" key="2">
    <source>
        <dbReference type="EMBL" id="KKZ12623.1"/>
    </source>
</evidence>
<feature type="region of interest" description="Disordered" evidence="1">
    <location>
        <begin position="1"/>
        <end position="20"/>
    </location>
</feature>
<sequence length="74" mass="8560">MTQPDSAPSRKELESTHKELSDYRDRLAADVLAMGQKLKLPRRMVEQNIAQHDELNRLDGVLRQLEAQIRTMTD</sequence>
<dbReference type="PATRIC" id="fig|1604020.3.peg.2590"/>